<sequence>MGVNNFDIQTQTKKLNNQILNYEHQLENLNKEEDSRWGENEQMLLGVKHQLQSLKKKMKLEGDWGEIKLRVQDLRGNSPGAVKLKYNYGF</sequence>
<dbReference type="EMBL" id="CP138327">
    <property type="protein sequence ID" value="WXU00254.1"/>
    <property type="molecule type" value="Genomic_DNA"/>
</dbReference>
<evidence type="ECO:0000313" key="1">
    <source>
        <dbReference type="EMBL" id="WXU00254.1"/>
    </source>
</evidence>
<protein>
    <submittedName>
        <fullName evidence="1">Uncharacterized protein</fullName>
    </submittedName>
</protein>
<reference evidence="1" key="1">
    <citation type="submission" date="2023-10" db="EMBL/GenBank/DDBJ databases">
        <title>The first scallop-associated chemosynthetic bacterial symbiont.</title>
        <authorList>
            <person name="Lin Y.-T."/>
            <person name="Sun J."/>
            <person name="Ip J.C.-H."/>
            <person name="He X."/>
            <person name="Gao Z.-M."/>
            <person name="Perez M."/>
            <person name="Xu T."/>
            <person name="Qian P.-Y."/>
            <person name="Qiu J.-W."/>
        </authorList>
    </citation>
    <scope>NUCLEOTIDE SEQUENCE</scope>
    <source>
        <strain evidence="1">Gill1</strain>
    </source>
</reference>
<organism evidence="1">
    <name type="scientific">Catillopecten margaritatus gill symbiont</name>
    <dbReference type="NCBI Taxonomy" id="3083288"/>
    <lineage>
        <taxon>Bacteria</taxon>
        <taxon>Pseudomonadati</taxon>
        <taxon>Pseudomonadota</taxon>
        <taxon>Gammaproteobacteria</taxon>
        <taxon>sulfur-oxidizing symbionts</taxon>
    </lineage>
</organism>
<name>A0AAU6PGY2_9GAMM</name>
<accession>A0AAU6PGY2</accession>
<proteinExistence type="predicted"/>
<gene>
    <name evidence="1" type="ORF">Ctma_0965</name>
</gene>
<dbReference type="AlphaFoldDB" id="A0AAU6PGY2"/>